<organism evidence="9 10">
    <name type="scientific">Carya illinoinensis</name>
    <name type="common">Pecan</name>
    <dbReference type="NCBI Taxonomy" id="32201"/>
    <lineage>
        <taxon>Eukaryota</taxon>
        <taxon>Viridiplantae</taxon>
        <taxon>Streptophyta</taxon>
        <taxon>Embryophyta</taxon>
        <taxon>Tracheophyta</taxon>
        <taxon>Spermatophyta</taxon>
        <taxon>Magnoliopsida</taxon>
        <taxon>eudicotyledons</taxon>
        <taxon>Gunneridae</taxon>
        <taxon>Pentapetalae</taxon>
        <taxon>rosids</taxon>
        <taxon>fabids</taxon>
        <taxon>Fagales</taxon>
        <taxon>Juglandaceae</taxon>
        <taxon>Carya</taxon>
    </lineage>
</organism>
<dbReference type="InterPro" id="IPR032198">
    <property type="entry name" value="E2F_CC-MB"/>
</dbReference>
<evidence type="ECO:0000256" key="5">
    <source>
        <dbReference type="ARBA" id="ARBA00023306"/>
    </source>
</evidence>
<evidence type="ECO:0000259" key="8">
    <source>
        <dbReference type="SMART" id="SM01372"/>
    </source>
</evidence>
<evidence type="ECO:0000256" key="2">
    <source>
        <dbReference type="ARBA" id="ARBA00023015"/>
    </source>
</evidence>
<dbReference type="GO" id="GO:0000981">
    <property type="term" value="F:DNA-binding transcription factor activity, RNA polymerase II-specific"/>
    <property type="evidence" value="ECO:0007669"/>
    <property type="project" value="TreeGrafter"/>
</dbReference>
<dbReference type="GO" id="GO:0046983">
    <property type="term" value="F:protein dimerization activity"/>
    <property type="evidence" value="ECO:0007669"/>
    <property type="project" value="InterPro"/>
</dbReference>
<reference evidence="9" key="1">
    <citation type="submission" date="2021-01" db="EMBL/GenBank/DDBJ databases">
        <authorList>
            <person name="Lovell J.T."/>
            <person name="Bentley N."/>
            <person name="Bhattarai G."/>
            <person name="Jenkins J.W."/>
            <person name="Sreedasyam A."/>
            <person name="Alarcon Y."/>
            <person name="Bock C."/>
            <person name="Boston L."/>
            <person name="Carlson J."/>
            <person name="Cervantes K."/>
            <person name="Clermont K."/>
            <person name="Krom N."/>
            <person name="Kubenka K."/>
            <person name="Mamidi S."/>
            <person name="Mattison C."/>
            <person name="Monteros M."/>
            <person name="Pisani C."/>
            <person name="Plott C."/>
            <person name="Rajasekar S."/>
            <person name="Rhein H.S."/>
            <person name="Rohla C."/>
            <person name="Song M."/>
            <person name="Hilaire R.S."/>
            <person name="Shu S."/>
            <person name="Wells L."/>
            <person name="Wang X."/>
            <person name="Webber J."/>
            <person name="Heerema R.J."/>
            <person name="Klein P."/>
            <person name="Conner P."/>
            <person name="Grauke L."/>
            <person name="Grimwood J."/>
            <person name="Schmutz J."/>
            <person name="Randall J.J."/>
        </authorList>
    </citation>
    <scope>NUCLEOTIDE SEQUENCE</scope>
    <source>
        <tissue evidence="9">Leaf</tissue>
    </source>
</reference>
<dbReference type="PANTHER" id="PTHR12081">
    <property type="entry name" value="TRANSCRIPTION FACTOR E2F"/>
    <property type="match status" value="1"/>
</dbReference>
<dbReference type="GO" id="GO:0090575">
    <property type="term" value="C:RNA polymerase II transcription regulator complex"/>
    <property type="evidence" value="ECO:0007669"/>
    <property type="project" value="TreeGrafter"/>
</dbReference>
<gene>
    <name evidence="9" type="ORF">I3842_07G154000</name>
</gene>
<dbReference type="InterPro" id="IPR015633">
    <property type="entry name" value="E2F"/>
</dbReference>
<proteinExistence type="inferred from homology"/>
<dbReference type="CDD" id="cd14660">
    <property type="entry name" value="E2F_DD"/>
    <property type="match status" value="1"/>
</dbReference>
<keyword evidence="5" id="KW-0131">Cell cycle</keyword>
<comment type="caution">
    <text evidence="9">The sequence shown here is derived from an EMBL/GenBank/DDBJ whole genome shotgun (WGS) entry which is preliminary data.</text>
</comment>
<dbReference type="AlphaFoldDB" id="A0A922ELM8"/>
<dbReference type="PANTHER" id="PTHR12081:SF51">
    <property type="entry name" value="TRANSCRIPTION FACTOR E2FC"/>
    <property type="match status" value="1"/>
</dbReference>
<dbReference type="GO" id="GO:0000978">
    <property type="term" value="F:RNA polymerase II cis-regulatory region sequence-specific DNA binding"/>
    <property type="evidence" value="ECO:0007669"/>
    <property type="project" value="InterPro"/>
</dbReference>
<keyword evidence="7" id="KW-0472">Membrane</keyword>
<dbReference type="Proteomes" id="UP000811246">
    <property type="component" value="Chromosome 7"/>
</dbReference>
<evidence type="ECO:0000313" key="9">
    <source>
        <dbReference type="EMBL" id="KAG6704877.1"/>
    </source>
</evidence>
<keyword evidence="7" id="KW-0812">Transmembrane</keyword>
<keyword evidence="2 6" id="KW-0805">Transcription regulation</keyword>
<evidence type="ECO:0000256" key="6">
    <source>
        <dbReference type="RuleBase" id="RU003796"/>
    </source>
</evidence>
<evidence type="ECO:0000256" key="7">
    <source>
        <dbReference type="SAM" id="Phobius"/>
    </source>
</evidence>
<feature type="domain" description="E2F/DP family winged-helix DNA-binding" evidence="8">
    <location>
        <begin position="68"/>
        <end position="133"/>
    </location>
</feature>
<evidence type="ECO:0000256" key="1">
    <source>
        <dbReference type="ARBA" id="ARBA00010940"/>
    </source>
</evidence>
<dbReference type="SMART" id="SM01372">
    <property type="entry name" value="E2F_TDP"/>
    <property type="match status" value="1"/>
</dbReference>
<dbReference type="InterPro" id="IPR003316">
    <property type="entry name" value="E2F_WHTH_DNA-bd_dom"/>
</dbReference>
<protein>
    <recommendedName>
        <fullName evidence="8">E2F/DP family winged-helix DNA-binding domain-containing protein</fullName>
    </recommendedName>
</protein>
<evidence type="ECO:0000256" key="3">
    <source>
        <dbReference type="ARBA" id="ARBA00023125"/>
    </source>
</evidence>
<keyword evidence="6" id="KW-0539">Nucleus</keyword>
<comment type="similarity">
    <text evidence="1 6">Belongs to the E2F/DP family.</text>
</comment>
<keyword evidence="7" id="KW-1133">Transmembrane helix</keyword>
<dbReference type="Pfam" id="PF16421">
    <property type="entry name" value="E2F_CC-MB"/>
    <property type="match status" value="1"/>
</dbReference>
<keyword evidence="4 6" id="KW-0804">Transcription</keyword>
<keyword evidence="3 6" id="KW-0238">DNA-binding</keyword>
<evidence type="ECO:0000313" key="10">
    <source>
        <dbReference type="Proteomes" id="UP000811246"/>
    </source>
</evidence>
<evidence type="ECO:0000256" key="4">
    <source>
        <dbReference type="ARBA" id="ARBA00023163"/>
    </source>
</evidence>
<dbReference type="Pfam" id="PF02319">
    <property type="entry name" value="WHD_E2F_TDP"/>
    <property type="match status" value="1"/>
</dbReference>
<dbReference type="FunFam" id="1.10.10.10:FF:000008">
    <property type="entry name" value="E2F transcription factor 1"/>
    <property type="match status" value="1"/>
</dbReference>
<sequence>MSRSGQEDCGRVSDSLYHLLRQTNESNNCEAQASGQAAIHGQNKSCTAIKHHINSKSSNGLNAATSCRYDSSLGLLTKKFVNLIQEAKDGTLDLKHTAEILQVQKRRIYDITNVLEGIGLIEKTSKNHIRWRIISLAILVSIIYCICINCLDGLVNIYSTSILDLKAGCCFAENKSLHIKERSLDKSIRLCFELSSRSFFRTKEEHLRGLEEDENYQRYTLNSYEDIVSLPCLQNQTLVAIKAPQASYIEVPDPDEDFGFPQRQYKMIIRSTTGPIDLYLLKYYPPSSPSLSFPPYRAEDAKQSFKHQGDHMNSPETFSLLDSDVCGIQKITPSECDIHHDYWFQSDPEVSMTDLWANDWSQVGDFLEDDSPKSNAAFAQPPA</sequence>
<comment type="subcellular location">
    <subcellularLocation>
        <location evidence="6">Nucleus</location>
    </subcellularLocation>
</comment>
<dbReference type="EMBL" id="CM031831">
    <property type="protein sequence ID" value="KAG6704877.1"/>
    <property type="molecule type" value="Genomic_DNA"/>
</dbReference>
<accession>A0A922ELM8</accession>
<feature type="transmembrane region" description="Helical" evidence="7">
    <location>
        <begin position="133"/>
        <end position="155"/>
    </location>
</feature>
<name>A0A922ELM8_CARIL</name>